<evidence type="ECO:0000259" key="1">
    <source>
        <dbReference type="Pfam" id="PF13358"/>
    </source>
</evidence>
<dbReference type="InterPro" id="IPR038717">
    <property type="entry name" value="Tc1-like_DDE_dom"/>
</dbReference>
<dbReference type="AlphaFoldDB" id="A0A9J7X809"/>
<dbReference type="GeneTree" id="ENSGT01150000286900"/>
<name>A0A9J7X809_CYPCA</name>
<reference evidence="2" key="1">
    <citation type="submission" date="2025-08" db="UniProtKB">
        <authorList>
            <consortium name="Ensembl"/>
        </authorList>
    </citation>
    <scope>IDENTIFICATION</scope>
</reference>
<dbReference type="PANTHER" id="PTHR23022">
    <property type="entry name" value="TRANSPOSABLE ELEMENT-RELATED"/>
    <property type="match status" value="1"/>
</dbReference>
<evidence type="ECO:0000313" key="2">
    <source>
        <dbReference type="Ensembl" id="ENSCCRP00000102290.1"/>
    </source>
</evidence>
<accession>A0A9J7X809</accession>
<dbReference type="OMA" id="CIPVLNW"/>
<dbReference type="GO" id="GO:0003676">
    <property type="term" value="F:nucleic acid binding"/>
    <property type="evidence" value="ECO:0007669"/>
    <property type="project" value="InterPro"/>
</dbReference>
<organism evidence="2 3">
    <name type="scientific">Cyprinus carpio carpio</name>
    <dbReference type="NCBI Taxonomy" id="630221"/>
    <lineage>
        <taxon>Eukaryota</taxon>
        <taxon>Metazoa</taxon>
        <taxon>Chordata</taxon>
        <taxon>Craniata</taxon>
        <taxon>Vertebrata</taxon>
        <taxon>Euteleostomi</taxon>
        <taxon>Actinopterygii</taxon>
        <taxon>Neopterygii</taxon>
        <taxon>Teleostei</taxon>
        <taxon>Ostariophysi</taxon>
        <taxon>Cypriniformes</taxon>
        <taxon>Cyprinidae</taxon>
        <taxon>Cyprininae</taxon>
        <taxon>Cyprinus</taxon>
    </lineage>
</organism>
<sequence>MQDMGFSCRIPCVKPLLNNRQRQKRLASKRTGLLLSGPKLFSDESKFCISFENQGPRVWRKRGEAHNPRCLRSSVKFPQSVMVWGAMSSAGVGPLCFLRSSVKFPQSVMVWGAMSSAGVGPLCFLRSKVNAAVYQEVLEHFMLPAADQFYGDADFIFQQDLAPAHSAKATSTWFKDHCIPVLNWPANSPDLNPIENLWGIVKRKMRYARPKNAEELKATIRATWALITPEQCHRLIDSMPCRIAAVIQAKGAPTKY</sequence>
<dbReference type="Gene3D" id="3.30.420.10">
    <property type="entry name" value="Ribonuclease H-like superfamily/Ribonuclease H"/>
    <property type="match status" value="2"/>
</dbReference>
<dbReference type="Ensembl" id="ENSCCRT00000147421.1">
    <property type="protein sequence ID" value="ENSCCRP00000102290.1"/>
    <property type="gene ID" value="ENSCCRG00000080019.1"/>
</dbReference>
<keyword evidence="3" id="KW-1185">Reference proteome</keyword>
<protein>
    <recommendedName>
        <fullName evidence="1">Tc1-like transposase DDE domain-containing protein</fullName>
    </recommendedName>
</protein>
<dbReference type="InterPro" id="IPR052338">
    <property type="entry name" value="Transposase_5"/>
</dbReference>
<dbReference type="Pfam" id="PF13358">
    <property type="entry name" value="DDE_3"/>
    <property type="match status" value="1"/>
</dbReference>
<proteinExistence type="predicted"/>
<dbReference type="PANTHER" id="PTHR23022:SF129">
    <property type="entry name" value="TRANSPOSABLE ELEMENT TC3 TRANSPOSASE"/>
    <property type="match status" value="1"/>
</dbReference>
<feature type="domain" description="Tc1-like transposase DDE" evidence="1">
    <location>
        <begin position="106"/>
        <end position="217"/>
    </location>
</feature>
<dbReference type="Proteomes" id="UP001108240">
    <property type="component" value="Unplaced"/>
</dbReference>
<evidence type="ECO:0000313" key="3">
    <source>
        <dbReference type="Proteomes" id="UP001108240"/>
    </source>
</evidence>
<dbReference type="InterPro" id="IPR036397">
    <property type="entry name" value="RNaseH_sf"/>
</dbReference>
<reference evidence="2" key="2">
    <citation type="submission" date="2025-09" db="UniProtKB">
        <authorList>
            <consortium name="Ensembl"/>
        </authorList>
    </citation>
    <scope>IDENTIFICATION</scope>
</reference>